<dbReference type="PANTHER" id="PTHR24253">
    <property type="entry name" value="TRANSMEMBRANE PROTEASE SERINE"/>
    <property type="match status" value="1"/>
</dbReference>
<dbReference type="GO" id="GO:0004252">
    <property type="term" value="F:serine-type endopeptidase activity"/>
    <property type="evidence" value="ECO:0007669"/>
    <property type="project" value="InterPro"/>
</dbReference>
<dbReference type="InterPro" id="IPR001314">
    <property type="entry name" value="Peptidase_S1A"/>
</dbReference>
<comment type="caution">
    <text evidence="4">The sequence shown here is derived from an EMBL/GenBank/DDBJ whole genome shotgun (WGS) entry which is preliminary data.</text>
</comment>
<feature type="chain" id="PRO_5035419506" description="Peptidase S1 domain-containing protein" evidence="2">
    <location>
        <begin position="21"/>
        <end position="336"/>
    </location>
</feature>
<dbReference type="InterPro" id="IPR001254">
    <property type="entry name" value="Trypsin_dom"/>
</dbReference>
<gene>
    <name evidence="4" type="ORF">ILUMI_18171</name>
</gene>
<feature type="domain" description="Peptidase S1" evidence="3">
    <location>
        <begin position="27"/>
        <end position="284"/>
    </location>
</feature>
<dbReference type="InterPro" id="IPR018114">
    <property type="entry name" value="TRYPSIN_HIS"/>
</dbReference>
<dbReference type="Proteomes" id="UP000801492">
    <property type="component" value="Unassembled WGS sequence"/>
</dbReference>
<dbReference type="PROSITE" id="PS50240">
    <property type="entry name" value="TRYPSIN_DOM"/>
    <property type="match status" value="1"/>
</dbReference>
<dbReference type="Gene3D" id="2.40.10.10">
    <property type="entry name" value="Trypsin-like serine proteases"/>
    <property type="match status" value="1"/>
</dbReference>
<evidence type="ECO:0000313" key="5">
    <source>
        <dbReference type="Proteomes" id="UP000801492"/>
    </source>
</evidence>
<proteinExistence type="predicted"/>
<evidence type="ECO:0000259" key="3">
    <source>
        <dbReference type="PROSITE" id="PS50240"/>
    </source>
</evidence>
<protein>
    <recommendedName>
        <fullName evidence="3">Peptidase S1 domain-containing protein</fullName>
    </recommendedName>
</protein>
<dbReference type="PANTHER" id="PTHR24253:SF153">
    <property type="entry name" value="SERINE PROTEASE HEPSIN"/>
    <property type="match status" value="1"/>
</dbReference>
<dbReference type="PROSITE" id="PS00134">
    <property type="entry name" value="TRYPSIN_HIS"/>
    <property type="match status" value="1"/>
</dbReference>
<dbReference type="SUPFAM" id="SSF50494">
    <property type="entry name" value="Trypsin-like serine proteases"/>
    <property type="match status" value="1"/>
</dbReference>
<dbReference type="AlphaFoldDB" id="A0A8K0G6T8"/>
<keyword evidence="1" id="KW-1015">Disulfide bond</keyword>
<evidence type="ECO:0000313" key="4">
    <source>
        <dbReference type="EMBL" id="KAF2888001.1"/>
    </source>
</evidence>
<dbReference type="InterPro" id="IPR043504">
    <property type="entry name" value="Peptidase_S1_PA_chymotrypsin"/>
</dbReference>
<keyword evidence="2" id="KW-0732">Signal</keyword>
<dbReference type="PRINTS" id="PR00722">
    <property type="entry name" value="CHYMOTRYPSIN"/>
</dbReference>
<dbReference type="Pfam" id="PF00089">
    <property type="entry name" value="Trypsin"/>
    <property type="match status" value="1"/>
</dbReference>
<accession>A0A8K0G6T8</accession>
<organism evidence="4 5">
    <name type="scientific">Ignelater luminosus</name>
    <name type="common">Cucubano</name>
    <name type="synonym">Pyrophorus luminosus</name>
    <dbReference type="NCBI Taxonomy" id="2038154"/>
    <lineage>
        <taxon>Eukaryota</taxon>
        <taxon>Metazoa</taxon>
        <taxon>Ecdysozoa</taxon>
        <taxon>Arthropoda</taxon>
        <taxon>Hexapoda</taxon>
        <taxon>Insecta</taxon>
        <taxon>Pterygota</taxon>
        <taxon>Neoptera</taxon>
        <taxon>Endopterygota</taxon>
        <taxon>Coleoptera</taxon>
        <taxon>Polyphaga</taxon>
        <taxon>Elateriformia</taxon>
        <taxon>Elateroidea</taxon>
        <taxon>Elateridae</taxon>
        <taxon>Agrypninae</taxon>
        <taxon>Pyrophorini</taxon>
        <taxon>Ignelater</taxon>
    </lineage>
</organism>
<dbReference type="OrthoDB" id="10061449at2759"/>
<dbReference type="SMART" id="SM00020">
    <property type="entry name" value="Tryp_SPc"/>
    <property type="match status" value="1"/>
</dbReference>
<evidence type="ECO:0000256" key="1">
    <source>
        <dbReference type="ARBA" id="ARBA00023157"/>
    </source>
</evidence>
<dbReference type="InterPro" id="IPR009003">
    <property type="entry name" value="Peptidase_S1_PA"/>
</dbReference>
<reference evidence="4" key="1">
    <citation type="submission" date="2019-08" db="EMBL/GenBank/DDBJ databases">
        <title>The genome of the North American firefly Photinus pyralis.</title>
        <authorList>
            <consortium name="Photinus pyralis genome working group"/>
            <person name="Fallon T.R."/>
            <person name="Sander Lower S.E."/>
            <person name="Weng J.-K."/>
        </authorList>
    </citation>
    <scope>NUCLEOTIDE SEQUENCE</scope>
    <source>
        <strain evidence="4">TRF0915ILg1</strain>
        <tissue evidence="4">Whole body</tissue>
    </source>
</reference>
<keyword evidence="5" id="KW-1185">Reference proteome</keyword>
<name>A0A8K0G6T8_IGNLU</name>
<evidence type="ECO:0000256" key="2">
    <source>
        <dbReference type="SAM" id="SignalP"/>
    </source>
</evidence>
<dbReference type="EMBL" id="VTPC01080597">
    <property type="protein sequence ID" value="KAF2888001.1"/>
    <property type="molecule type" value="Genomic_DNA"/>
</dbReference>
<dbReference type="GO" id="GO:0006508">
    <property type="term" value="P:proteolysis"/>
    <property type="evidence" value="ECO:0007669"/>
    <property type="project" value="InterPro"/>
</dbReference>
<sequence length="336" mass="38333">MIKVFLIIVTIVSRYDPVHTHEEPVWITGGKQISPGQFPYFVQLQIVEFGSQVGYFTNACGGTLISAHWILTAGHCFASSTLEAQQLRVTKRIKVVAHMDTTMHFLWRRSDRRPVNYIQFHPDFSASYGVVKNDVALARLKITFLNNRHVSSVTLSDRDSPLCSEGVIVGLGRIEDYRLHSDFILYTNVTTRFQLAAGARAKMKRNTIFYPYITWHGRHKSHSEKEKERHFLPADIGGPFVCYHNGYPVQYGVISQYFTTDNYGMTLSMEYISKHLDFIRMYVRDVSVHRNAVLKSESIQALRKANEEETGDGRKMKSCFVLLIVSGVSNSVLLVK</sequence>
<feature type="signal peptide" evidence="2">
    <location>
        <begin position="1"/>
        <end position="20"/>
    </location>
</feature>